<comment type="caution">
    <text evidence="1">The sequence shown here is derived from an EMBL/GenBank/DDBJ whole genome shotgun (WGS) entry which is preliminary data.</text>
</comment>
<name>A0ABV6AY96_9DEIO</name>
<gene>
    <name evidence="1" type="ORF">ACFFLM_06270</name>
</gene>
<evidence type="ECO:0000313" key="2">
    <source>
        <dbReference type="Proteomes" id="UP001589733"/>
    </source>
</evidence>
<protein>
    <recommendedName>
        <fullName evidence="3">Transposase</fullName>
    </recommendedName>
</protein>
<reference evidence="1 2" key="1">
    <citation type="submission" date="2024-09" db="EMBL/GenBank/DDBJ databases">
        <authorList>
            <person name="Sun Q."/>
            <person name="Mori K."/>
        </authorList>
    </citation>
    <scope>NUCLEOTIDE SEQUENCE [LARGE SCALE GENOMIC DNA]</scope>
    <source>
        <strain evidence="1 2">JCM 13503</strain>
    </source>
</reference>
<organism evidence="1 2">
    <name type="scientific">Deinococcus oregonensis</name>
    <dbReference type="NCBI Taxonomy" id="1805970"/>
    <lineage>
        <taxon>Bacteria</taxon>
        <taxon>Thermotogati</taxon>
        <taxon>Deinococcota</taxon>
        <taxon>Deinococci</taxon>
        <taxon>Deinococcales</taxon>
        <taxon>Deinococcaceae</taxon>
        <taxon>Deinococcus</taxon>
    </lineage>
</organism>
<sequence>MPAYLESLNARCWNAFCAEMEAEPFTAERFRLARRSVRLKRLRQAVNVRLMELGA</sequence>
<keyword evidence="2" id="KW-1185">Reference proteome</keyword>
<dbReference type="Proteomes" id="UP001589733">
    <property type="component" value="Unassembled WGS sequence"/>
</dbReference>
<dbReference type="EMBL" id="JBHLYR010000020">
    <property type="protein sequence ID" value="MFB9991571.1"/>
    <property type="molecule type" value="Genomic_DNA"/>
</dbReference>
<proteinExistence type="predicted"/>
<evidence type="ECO:0000313" key="1">
    <source>
        <dbReference type="EMBL" id="MFB9991571.1"/>
    </source>
</evidence>
<dbReference type="RefSeq" id="WP_380006829.1">
    <property type="nucleotide sequence ID" value="NZ_JBHLYR010000020.1"/>
</dbReference>
<accession>A0ABV6AY96</accession>
<evidence type="ECO:0008006" key="3">
    <source>
        <dbReference type="Google" id="ProtNLM"/>
    </source>
</evidence>